<dbReference type="Gene3D" id="3.30.565.10">
    <property type="entry name" value="Histidine kinase-like ATPase, C-terminal domain"/>
    <property type="match status" value="1"/>
</dbReference>
<evidence type="ECO:0000256" key="8">
    <source>
        <dbReference type="SAM" id="MobiDB-lite"/>
    </source>
</evidence>
<dbReference type="GO" id="GO:0005886">
    <property type="term" value="C:plasma membrane"/>
    <property type="evidence" value="ECO:0007669"/>
    <property type="project" value="TreeGrafter"/>
</dbReference>
<dbReference type="GO" id="GO:0000155">
    <property type="term" value="F:phosphorelay sensor kinase activity"/>
    <property type="evidence" value="ECO:0007669"/>
    <property type="project" value="InterPro"/>
</dbReference>
<feature type="transmembrane region" description="Helical" evidence="9">
    <location>
        <begin position="436"/>
        <end position="456"/>
    </location>
</feature>
<dbReference type="EMBL" id="FOSV01000001">
    <property type="protein sequence ID" value="SFK32950.1"/>
    <property type="molecule type" value="Genomic_DNA"/>
</dbReference>
<evidence type="ECO:0000256" key="9">
    <source>
        <dbReference type="SAM" id="Phobius"/>
    </source>
</evidence>
<keyword evidence="13" id="KW-1185">Reference proteome</keyword>
<feature type="transmembrane region" description="Helical" evidence="9">
    <location>
        <begin position="124"/>
        <end position="149"/>
    </location>
</feature>
<dbReference type="Pfam" id="PF00512">
    <property type="entry name" value="HisKA"/>
    <property type="match status" value="1"/>
</dbReference>
<keyword evidence="9" id="KW-0812">Transmembrane</keyword>
<evidence type="ECO:0000313" key="12">
    <source>
        <dbReference type="EMBL" id="SFK32950.1"/>
    </source>
</evidence>
<dbReference type="SUPFAM" id="SSF47384">
    <property type="entry name" value="Homodimeric domain of signal transducing histidine kinase"/>
    <property type="match status" value="1"/>
</dbReference>
<keyword evidence="3 7" id="KW-0597">Phosphoprotein</keyword>
<dbReference type="Proteomes" id="UP000198804">
    <property type="component" value="Unassembled WGS sequence"/>
</dbReference>
<feature type="transmembrane region" description="Helical" evidence="9">
    <location>
        <begin position="155"/>
        <end position="176"/>
    </location>
</feature>
<feature type="transmembrane region" description="Helical" evidence="9">
    <location>
        <begin position="462"/>
        <end position="486"/>
    </location>
</feature>
<dbReference type="PRINTS" id="PR00344">
    <property type="entry name" value="BCTRLSENSOR"/>
</dbReference>
<dbReference type="SMART" id="SM00387">
    <property type="entry name" value="HATPase_c"/>
    <property type="match status" value="1"/>
</dbReference>
<dbReference type="FunFam" id="3.30.565.10:FF:000010">
    <property type="entry name" value="Sensor histidine kinase RcsC"/>
    <property type="match status" value="1"/>
</dbReference>
<dbReference type="InterPro" id="IPR036890">
    <property type="entry name" value="HATPase_C_sf"/>
</dbReference>
<feature type="transmembrane region" description="Helical" evidence="9">
    <location>
        <begin position="370"/>
        <end position="388"/>
    </location>
</feature>
<evidence type="ECO:0000259" key="10">
    <source>
        <dbReference type="PROSITE" id="PS50109"/>
    </source>
</evidence>
<evidence type="ECO:0000256" key="4">
    <source>
        <dbReference type="ARBA" id="ARBA00022679"/>
    </source>
</evidence>
<feature type="domain" description="Histidine kinase" evidence="10">
    <location>
        <begin position="688"/>
        <end position="905"/>
    </location>
</feature>
<evidence type="ECO:0000256" key="3">
    <source>
        <dbReference type="ARBA" id="ARBA00022553"/>
    </source>
</evidence>
<feature type="transmembrane region" description="Helical" evidence="9">
    <location>
        <begin position="268"/>
        <end position="298"/>
    </location>
</feature>
<evidence type="ECO:0000256" key="5">
    <source>
        <dbReference type="ARBA" id="ARBA00022777"/>
    </source>
</evidence>
<dbReference type="SUPFAM" id="SSF55874">
    <property type="entry name" value="ATPase domain of HSP90 chaperone/DNA topoisomerase II/histidine kinase"/>
    <property type="match status" value="1"/>
</dbReference>
<feature type="domain" description="Response regulatory" evidence="11">
    <location>
        <begin position="933"/>
        <end position="1049"/>
    </location>
</feature>
<keyword evidence="6" id="KW-0902">Two-component regulatory system</keyword>
<keyword evidence="9" id="KW-0472">Membrane</keyword>
<feature type="transmembrane region" description="Helical" evidence="9">
    <location>
        <begin position="81"/>
        <end position="103"/>
    </location>
</feature>
<dbReference type="Pfam" id="PF02518">
    <property type="entry name" value="HATPase_c"/>
    <property type="match status" value="1"/>
</dbReference>
<dbReference type="InterPro" id="IPR003594">
    <property type="entry name" value="HATPase_dom"/>
</dbReference>
<dbReference type="EC" id="2.7.13.3" evidence="2"/>
<dbReference type="SMART" id="SM00448">
    <property type="entry name" value="REC"/>
    <property type="match status" value="1"/>
</dbReference>
<dbReference type="CDD" id="cd16922">
    <property type="entry name" value="HATPase_EvgS-ArcB-TorS-like"/>
    <property type="match status" value="1"/>
</dbReference>
<dbReference type="PROSITE" id="PS50110">
    <property type="entry name" value="RESPONSE_REGULATORY"/>
    <property type="match status" value="1"/>
</dbReference>
<feature type="transmembrane region" description="Helical" evidence="9">
    <location>
        <begin position="612"/>
        <end position="634"/>
    </location>
</feature>
<organism evidence="12 13">
    <name type="scientific">Methylorubrum salsuginis</name>
    <dbReference type="NCBI Taxonomy" id="414703"/>
    <lineage>
        <taxon>Bacteria</taxon>
        <taxon>Pseudomonadati</taxon>
        <taxon>Pseudomonadota</taxon>
        <taxon>Alphaproteobacteria</taxon>
        <taxon>Hyphomicrobiales</taxon>
        <taxon>Methylobacteriaceae</taxon>
        <taxon>Methylorubrum</taxon>
    </lineage>
</organism>
<proteinExistence type="predicted"/>
<feature type="transmembrane region" description="Helical" evidence="9">
    <location>
        <begin position="49"/>
        <end position="75"/>
    </location>
</feature>
<comment type="catalytic activity">
    <reaction evidence="1">
        <text>ATP + protein L-histidine = ADP + protein N-phospho-L-histidine.</text>
        <dbReference type="EC" id="2.7.13.3"/>
    </reaction>
</comment>
<name>A0A1I3YMG8_9HYPH</name>
<evidence type="ECO:0000313" key="13">
    <source>
        <dbReference type="Proteomes" id="UP000198804"/>
    </source>
</evidence>
<keyword evidence="4" id="KW-0808">Transferase</keyword>
<feature type="transmembrane region" description="Helical" evidence="9">
    <location>
        <begin position="394"/>
        <end position="416"/>
    </location>
</feature>
<feature type="transmembrane region" description="Helical" evidence="9">
    <location>
        <begin position="578"/>
        <end position="600"/>
    </location>
</feature>
<evidence type="ECO:0000256" key="2">
    <source>
        <dbReference type="ARBA" id="ARBA00012438"/>
    </source>
</evidence>
<feature type="modified residue" description="4-aspartylphosphate" evidence="7">
    <location>
        <position position="984"/>
    </location>
</feature>
<reference evidence="13" key="1">
    <citation type="submission" date="2016-10" db="EMBL/GenBank/DDBJ databases">
        <authorList>
            <person name="Varghese N."/>
            <person name="Submissions S."/>
        </authorList>
    </citation>
    <scope>NUCLEOTIDE SEQUENCE [LARGE SCALE GENOMIC DNA]</scope>
    <source>
        <strain evidence="13">CGMCC 1.6474</strain>
    </source>
</reference>
<dbReference type="STRING" id="414703.SAMN04488125_101277"/>
<dbReference type="InterPro" id="IPR003661">
    <property type="entry name" value="HisK_dim/P_dom"/>
</dbReference>
<dbReference type="Pfam" id="PF00072">
    <property type="entry name" value="Response_reg"/>
    <property type="match status" value="1"/>
</dbReference>
<dbReference type="CDD" id="cd00156">
    <property type="entry name" value="REC"/>
    <property type="match status" value="1"/>
</dbReference>
<accession>A0A1I3YMG8</accession>
<dbReference type="PANTHER" id="PTHR43047">
    <property type="entry name" value="TWO-COMPONENT HISTIDINE PROTEIN KINASE"/>
    <property type="match status" value="1"/>
</dbReference>
<keyword evidence="5 12" id="KW-0418">Kinase</keyword>
<dbReference type="SMART" id="SM00388">
    <property type="entry name" value="HisKA"/>
    <property type="match status" value="1"/>
</dbReference>
<dbReference type="PANTHER" id="PTHR43047:SF72">
    <property type="entry name" value="OSMOSENSING HISTIDINE PROTEIN KINASE SLN1"/>
    <property type="match status" value="1"/>
</dbReference>
<dbReference type="Gene3D" id="1.10.4160.10">
    <property type="entry name" value="Hydantoin permease"/>
    <property type="match status" value="1"/>
</dbReference>
<dbReference type="InterPro" id="IPR011006">
    <property type="entry name" value="CheY-like_superfamily"/>
</dbReference>
<feature type="region of interest" description="Disordered" evidence="8">
    <location>
        <begin position="1056"/>
        <end position="1141"/>
    </location>
</feature>
<dbReference type="AlphaFoldDB" id="A0A1I3YMG8"/>
<dbReference type="SUPFAM" id="SSF52172">
    <property type="entry name" value="CheY-like"/>
    <property type="match status" value="1"/>
</dbReference>
<feature type="region of interest" description="Disordered" evidence="8">
    <location>
        <begin position="1206"/>
        <end position="1225"/>
    </location>
</feature>
<dbReference type="Gene3D" id="3.40.50.2300">
    <property type="match status" value="1"/>
</dbReference>
<evidence type="ECO:0000256" key="6">
    <source>
        <dbReference type="ARBA" id="ARBA00023012"/>
    </source>
</evidence>
<protein>
    <recommendedName>
        <fullName evidence="2">histidine kinase</fullName>
        <ecNumber evidence="2">2.7.13.3</ecNumber>
    </recommendedName>
</protein>
<dbReference type="CDD" id="cd00082">
    <property type="entry name" value="HisKA"/>
    <property type="match status" value="1"/>
</dbReference>
<evidence type="ECO:0000259" key="11">
    <source>
        <dbReference type="PROSITE" id="PS50110"/>
    </source>
</evidence>
<evidence type="ECO:0000256" key="1">
    <source>
        <dbReference type="ARBA" id="ARBA00000085"/>
    </source>
</evidence>
<dbReference type="InterPro" id="IPR005467">
    <property type="entry name" value="His_kinase_dom"/>
</dbReference>
<dbReference type="GO" id="GO:0009927">
    <property type="term" value="F:histidine phosphotransfer kinase activity"/>
    <property type="evidence" value="ECO:0007669"/>
    <property type="project" value="TreeGrafter"/>
</dbReference>
<dbReference type="Gene3D" id="1.10.287.130">
    <property type="match status" value="1"/>
</dbReference>
<keyword evidence="9" id="KW-1133">Transmembrane helix</keyword>
<evidence type="ECO:0000256" key="7">
    <source>
        <dbReference type="PROSITE-ProRule" id="PRU00169"/>
    </source>
</evidence>
<dbReference type="InterPro" id="IPR001789">
    <property type="entry name" value="Sig_transdc_resp-reg_receiver"/>
</dbReference>
<gene>
    <name evidence="12" type="ORF">SAMN04488125_101277</name>
</gene>
<dbReference type="PROSITE" id="PS50109">
    <property type="entry name" value="HIS_KIN"/>
    <property type="match status" value="1"/>
</dbReference>
<feature type="compositionally biased region" description="Low complexity" evidence="8">
    <location>
        <begin position="1061"/>
        <end position="1073"/>
    </location>
</feature>
<feature type="compositionally biased region" description="Pro residues" evidence="8">
    <location>
        <begin position="1116"/>
        <end position="1125"/>
    </location>
</feature>
<dbReference type="InterPro" id="IPR036097">
    <property type="entry name" value="HisK_dim/P_sf"/>
</dbReference>
<dbReference type="InterPro" id="IPR004358">
    <property type="entry name" value="Sig_transdc_His_kin-like_C"/>
</dbReference>
<sequence>MGPTTPVTMNGRQHIIPIRRAYNRLVADETLEDYALRFTAKKARRWSPLAVAQTALGSISFLALEAIGGTLVLAVGFPNTLAAVLLVGALIFASAAPITVYAARHGVDMDLLTRGAGFGYLGSTVTSLIYASFTFLFLAIEAAIMALALQLCFGLPLWLGYIVCAGLVIPLVVYGIRLISRFQIWTQPVWVALNLLPLGFIAASPDAPASLGTLAAFPGLGDGAAVGFDPLRFGLATSVLLALLAQVGEQVDFLRFVPPARGKRDPGWWAAVLAGGAGWIVPGMLKILLGAFLAVLALGHGIPAPQAAEPTRMYAVAFGYVSPSREGALLLMAGFVALSQIKINLTNAYAGSIAWSNFFSRLTHSHPGRVVWLVFNVAIALMLMELGIDKTIESTLPLYAVVVSAWVGALASDLAVNKPLGLSPPGIEFKRAHLYAVNPVGTGAMALGLALGWLAYAGAFGSLASAFAPLLALAAAFAAAPLIAWGTSGRFYIARKPDPLPAEGEIVCRVCELPFEGEDMAQCPAYDGPICSLCCSLDARCGDLCKPHGRLDAQAQASLGRFVPAPLAAWIGAPLGRYLAVMACLVGVIGLILGIVHAGASSGHPEHRETLRAALTSVFFILVLILGIVAWLFVLAQESRRVAQAETERQTALYQAEIAAHKITDAKLQEAKETAEAANLAKSRYVVGISHELRTPLNAVLGYAQLLEVDPEIPPQRRRGLQVIRRSAQHLSGLIDGLLDISRMEAGRLQVHRNEIRLSDFLDQIVDMVRLQAEAAGLQFRFTRPETLPAVVATDEKRLRQILLNLLSNAIKFTPSGEIGLDVAYRSQVTVFTIRDTGLGIRPDDLQRIFEPFERGSIPAARSQPGTGLGLTIAGLLAQVMGGEITVESEVGRGTRFRVRLMLSSVNRPAPAAAPTVPAPAATPRRYAGRKRRVLVVDDDPAHRTLMRDILEPLGIAVAEVSDGPACLALFDAGEPAPDLVLLDIAMPGLSGWAVAERLRVRAPGTRIAMMSANVHEISPTRGIDARHDAIIAKPFDLRDFLDQVTRLLGLDWVEGTPPVSSAAETETETSTAQIPSPRISGLPEIRTLPAQIGQARSGWGEVRGGGGAEGTAEPHPAPPPPPTSSPQGGGEAPNPATAERGLPLPVLNELLRLGRIGHVRAIEARLAEIARTEPAAAAFAERLQTLVSAFDLPTYMRALQDAAEQAGAEAALTPKKSVREASDA</sequence>